<dbReference type="PANTHER" id="PTHR11652">
    <property type="entry name" value="30S RIBOSOMAL PROTEIN S12 FAMILY MEMBER"/>
    <property type="match status" value="1"/>
</dbReference>
<comment type="caution">
    <text evidence="9">The sequence shown here is derived from an EMBL/GenBank/DDBJ whole genome shotgun (WGS) entry which is preliminary data.</text>
</comment>
<evidence type="ECO:0000256" key="3">
    <source>
        <dbReference type="ARBA" id="ARBA00022980"/>
    </source>
</evidence>
<feature type="region of interest" description="Disordered" evidence="8">
    <location>
        <begin position="1"/>
        <end position="21"/>
    </location>
</feature>
<evidence type="ECO:0000256" key="4">
    <source>
        <dbReference type="ARBA" id="ARBA00023274"/>
    </source>
</evidence>
<dbReference type="CDD" id="cd03367">
    <property type="entry name" value="Ribosomal_S23"/>
    <property type="match status" value="1"/>
</dbReference>
<dbReference type="SUPFAM" id="SSF50249">
    <property type="entry name" value="Nucleic acid-binding proteins"/>
    <property type="match status" value="1"/>
</dbReference>
<sequence length="149" mass="16786">MGKPKGIRTARKLKKHRQEQRWNDKRYKKTNLGTRWKADPFGGACMAKGIVLEKIGVEAKQPNSAIRKCVRVQLIKNSKKITAFVPNDGNMDDITTFYNFQENDEVLVSGFGRSGHAVGDIPGVRFKVVKVANTSLLALFRGKKERPRS</sequence>
<keyword evidence="4 7" id="KW-0687">Ribonucleoprotein</keyword>
<reference evidence="9" key="1">
    <citation type="journal article" date="2020" name="Ecol. Evol.">
        <title>Genome structure and content of the rice root-knot nematode (Meloidogyne graminicola).</title>
        <authorList>
            <person name="Phan N.T."/>
            <person name="Danchin E.G.J."/>
            <person name="Klopp C."/>
            <person name="Perfus-Barbeoch L."/>
            <person name="Kozlowski D.K."/>
            <person name="Koutsovoulos G.D."/>
            <person name="Lopez-Roques C."/>
            <person name="Bouchez O."/>
            <person name="Zahm M."/>
            <person name="Besnard G."/>
            <person name="Bellafiore S."/>
        </authorList>
    </citation>
    <scope>NUCLEOTIDE SEQUENCE</scope>
    <source>
        <strain evidence="9">VN-18</strain>
    </source>
</reference>
<evidence type="ECO:0000313" key="10">
    <source>
        <dbReference type="Proteomes" id="UP000605970"/>
    </source>
</evidence>
<dbReference type="GO" id="GO:0006412">
    <property type="term" value="P:translation"/>
    <property type="evidence" value="ECO:0007669"/>
    <property type="project" value="InterPro"/>
</dbReference>
<dbReference type="Pfam" id="PF00164">
    <property type="entry name" value="Ribosom_S12_S23"/>
    <property type="match status" value="1"/>
</dbReference>
<dbReference type="InterPro" id="IPR005680">
    <property type="entry name" value="Ribosomal_uS12_euk/arc"/>
</dbReference>
<dbReference type="OrthoDB" id="1713912at2759"/>
<evidence type="ECO:0000256" key="8">
    <source>
        <dbReference type="SAM" id="MobiDB-lite"/>
    </source>
</evidence>
<dbReference type="Proteomes" id="UP000605970">
    <property type="component" value="Unassembled WGS sequence"/>
</dbReference>
<dbReference type="PIRSF" id="PIRSF002133">
    <property type="entry name" value="Ribosomal_S12/S23"/>
    <property type="match status" value="1"/>
</dbReference>
<dbReference type="EMBL" id="JABEBT010000043">
    <property type="protein sequence ID" value="KAF7635346.1"/>
    <property type="molecule type" value="Genomic_DNA"/>
</dbReference>
<accession>A0A8S9ZQL6</accession>
<dbReference type="NCBIfam" id="TIGR00982">
    <property type="entry name" value="uS12_E_A"/>
    <property type="match status" value="1"/>
</dbReference>
<evidence type="ECO:0000313" key="9">
    <source>
        <dbReference type="EMBL" id="KAF7635346.1"/>
    </source>
</evidence>
<comment type="similarity">
    <text evidence="1 7">Belongs to the universal ribosomal protein uS12 family.</text>
</comment>
<dbReference type="GO" id="GO:0015935">
    <property type="term" value="C:small ribosomal subunit"/>
    <property type="evidence" value="ECO:0007669"/>
    <property type="project" value="InterPro"/>
</dbReference>
<evidence type="ECO:0000256" key="2">
    <source>
        <dbReference type="ARBA" id="ARBA00011542"/>
    </source>
</evidence>
<organism evidence="9 10">
    <name type="scientific">Meloidogyne graminicola</name>
    <dbReference type="NCBI Taxonomy" id="189291"/>
    <lineage>
        <taxon>Eukaryota</taxon>
        <taxon>Metazoa</taxon>
        <taxon>Ecdysozoa</taxon>
        <taxon>Nematoda</taxon>
        <taxon>Chromadorea</taxon>
        <taxon>Rhabditida</taxon>
        <taxon>Tylenchina</taxon>
        <taxon>Tylenchomorpha</taxon>
        <taxon>Tylenchoidea</taxon>
        <taxon>Meloidogynidae</taxon>
        <taxon>Meloidogyninae</taxon>
        <taxon>Meloidogyne</taxon>
    </lineage>
</organism>
<dbReference type="FunFam" id="2.40.50.140:FF:000007">
    <property type="entry name" value="40S ribosomal protein S23"/>
    <property type="match status" value="1"/>
</dbReference>
<protein>
    <recommendedName>
        <fullName evidence="5">Small ribosomal subunit protein uS12</fullName>
    </recommendedName>
    <alternativeName>
        <fullName evidence="6">40S ribosomal protein S23</fullName>
    </alternativeName>
</protein>
<dbReference type="InterPro" id="IPR006032">
    <property type="entry name" value="Ribosomal_uS12"/>
</dbReference>
<dbReference type="PROSITE" id="PS00055">
    <property type="entry name" value="RIBOSOMAL_S12"/>
    <property type="match status" value="1"/>
</dbReference>
<evidence type="ECO:0000256" key="1">
    <source>
        <dbReference type="ARBA" id="ARBA00005657"/>
    </source>
</evidence>
<keyword evidence="3 7" id="KW-0689">Ribosomal protein</keyword>
<name>A0A8S9ZQL6_9BILA</name>
<comment type="subunit">
    <text evidence="2">Component of the 40S small ribosomal subunit.</text>
</comment>
<dbReference type="GO" id="GO:0003735">
    <property type="term" value="F:structural constituent of ribosome"/>
    <property type="evidence" value="ECO:0007669"/>
    <property type="project" value="InterPro"/>
</dbReference>
<dbReference type="Gene3D" id="2.40.50.140">
    <property type="entry name" value="Nucleic acid-binding proteins"/>
    <property type="match status" value="1"/>
</dbReference>
<keyword evidence="10" id="KW-1185">Reference proteome</keyword>
<dbReference type="AlphaFoldDB" id="A0A8S9ZQL6"/>
<evidence type="ECO:0000256" key="5">
    <source>
        <dbReference type="ARBA" id="ARBA00035161"/>
    </source>
</evidence>
<evidence type="ECO:0000256" key="7">
    <source>
        <dbReference type="RuleBase" id="RU003622"/>
    </source>
</evidence>
<gene>
    <name evidence="9" type="ORF">Mgra_00005170</name>
</gene>
<evidence type="ECO:0000256" key="6">
    <source>
        <dbReference type="ARBA" id="ARBA00035463"/>
    </source>
</evidence>
<proteinExistence type="inferred from homology"/>
<dbReference type="InterPro" id="IPR012340">
    <property type="entry name" value="NA-bd_OB-fold"/>
</dbReference>
<feature type="compositionally biased region" description="Basic residues" evidence="8">
    <location>
        <begin position="1"/>
        <end position="18"/>
    </location>
</feature>